<name>C7N0P2_SLAHD</name>
<dbReference type="Pfam" id="PF12892">
    <property type="entry name" value="FctA"/>
    <property type="match status" value="1"/>
</dbReference>
<dbReference type="InterPro" id="IPR038174">
    <property type="entry name" value="Strep_pil_link_sf"/>
</dbReference>
<keyword evidence="2" id="KW-0812">Transmembrane</keyword>
<dbReference type="KEGG" id="shi:Shel_00450"/>
<feature type="compositionally biased region" description="Pro residues" evidence="1">
    <location>
        <begin position="178"/>
        <end position="200"/>
    </location>
</feature>
<accession>C7N0P2</accession>
<feature type="signal peptide" evidence="3">
    <location>
        <begin position="1"/>
        <end position="34"/>
    </location>
</feature>
<organism evidence="5 6">
    <name type="scientific">Slackia heliotrinireducens (strain ATCC 29202 / DSM 20476 / NCTC 11029 / RHS 1)</name>
    <name type="common">Peptococcus heliotrinreducens</name>
    <dbReference type="NCBI Taxonomy" id="471855"/>
    <lineage>
        <taxon>Bacteria</taxon>
        <taxon>Bacillati</taxon>
        <taxon>Actinomycetota</taxon>
        <taxon>Coriobacteriia</taxon>
        <taxon>Eggerthellales</taxon>
        <taxon>Eggerthellaceae</taxon>
        <taxon>Slackia</taxon>
    </lineage>
</organism>
<dbReference type="Proteomes" id="UP000002026">
    <property type="component" value="Chromosome"/>
</dbReference>
<dbReference type="STRING" id="471855.Shel_00450"/>
<gene>
    <name evidence="5" type="ordered locus">Shel_00450</name>
</gene>
<dbReference type="PROSITE" id="PS51257">
    <property type="entry name" value="PROKAR_LIPOPROTEIN"/>
    <property type="match status" value="1"/>
</dbReference>
<proteinExistence type="predicted"/>
<sequence>MGTVTKGIRKAATVLIVAVACALMLAGAPSVAFGADGGLQVSQSYSESGDVPESVTGSFDYALTATSEGAAMPEGSSGNTYAFSLDGDGASITFPVQGSGPYALVFEHTGVYSYELTCTSTPSADGMTVDNSTYTVRICVDNAADGGLQMGWVEVRDENGEKPDEVCYSHSFEGAEPAPGPEPEPEPSPEPTPSPNPKPDSGPFHLPFNLPQTGDPVWMLIQMSGALCICAIAALVLAAAGKRRAKAAALRDSQSDK</sequence>
<keyword evidence="3" id="KW-0732">Signal</keyword>
<keyword evidence="6" id="KW-1185">Reference proteome</keyword>
<feature type="domain" description="Streptococcal pilin isopeptide linkage" evidence="4">
    <location>
        <begin position="54"/>
        <end position="151"/>
    </location>
</feature>
<evidence type="ECO:0000256" key="3">
    <source>
        <dbReference type="SAM" id="SignalP"/>
    </source>
</evidence>
<feature type="region of interest" description="Disordered" evidence="1">
    <location>
        <begin position="170"/>
        <end position="209"/>
    </location>
</feature>
<evidence type="ECO:0000256" key="1">
    <source>
        <dbReference type="SAM" id="MobiDB-lite"/>
    </source>
</evidence>
<reference evidence="5 6" key="1">
    <citation type="journal article" date="2009" name="Stand. Genomic Sci.">
        <title>Complete genome sequence of Slackia heliotrinireducens type strain (RHS 1).</title>
        <authorList>
            <person name="Pukall R."/>
            <person name="Lapidus A."/>
            <person name="Nolan M."/>
            <person name="Copeland A."/>
            <person name="Glavina Del Rio T."/>
            <person name="Lucas S."/>
            <person name="Chen F."/>
            <person name="Tice H."/>
            <person name="Cheng J.F."/>
            <person name="Chertkov O."/>
            <person name="Bruce D."/>
            <person name="Goodwin L."/>
            <person name="Kuske C."/>
            <person name="Brettin T."/>
            <person name="Detter J.C."/>
            <person name="Han C."/>
            <person name="Pitluck S."/>
            <person name="Pati A."/>
            <person name="Mavrommatis K."/>
            <person name="Ivanova N."/>
            <person name="Ovchinnikova G."/>
            <person name="Chen A."/>
            <person name="Palaniappan K."/>
            <person name="Schneider S."/>
            <person name="Rohde M."/>
            <person name="Chain P."/>
            <person name="D'haeseleer P."/>
            <person name="Goker M."/>
            <person name="Bristow J."/>
            <person name="Eisen J.A."/>
            <person name="Markowitz V."/>
            <person name="Kyrpides N.C."/>
            <person name="Klenk H.P."/>
            <person name="Hugenholtz P."/>
        </authorList>
    </citation>
    <scope>NUCLEOTIDE SEQUENCE [LARGE SCALE GENOMIC DNA]</scope>
    <source>
        <strain evidence="6">ATCC 29202 / DSM 20476 / NCTC 11029 / RHS 1</strain>
    </source>
</reference>
<keyword evidence="2" id="KW-0472">Membrane</keyword>
<feature type="chain" id="PRO_5002979693" description="Streptococcal pilin isopeptide linkage domain-containing protein" evidence="3">
    <location>
        <begin position="35"/>
        <end position="257"/>
    </location>
</feature>
<dbReference type="Gene3D" id="2.60.40.3050">
    <property type="match status" value="1"/>
</dbReference>
<protein>
    <recommendedName>
        <fullName evidence="4">Streptococcal pilin isopeptide linkage domain-containing protein</fullName>
    </recommendedName>
</protein>
<dbReference type="EMBL" id="CP001684">
    <property type="protein sequence ID" value="ACV21120.1"/>
    <property type="molecule type" value="Genomic_DNA"/>
</dbReference>
<evidence type="ECO:0000313" key="6">
    <source>
        <dbReference type="Proteomes" id="UP000002026"/>
    </source>
</evidence>
<evidence type="ECO:0000259" key="4">
    <source>
        <dbReference type="Pfam" id="PF12892"/>
    </source>
</evidence>
<dbReference type="AlphaFoldDB" id="C7N0P2"/>
<evidence type="ECO:0000313" key="5">
    <source>
        <dbReference type="EMBL" id="ACV21120.1"/>
    </source>
</evidence>
<dbReference type="HOGENOM" id="CLU_1081408_0_0_11"/>
<dbReference type="InterPro" id="IPR022464">
    <property type="entry name" value="Strep_pil_isopept_link"/>
</dbReference>
<dbReference type="eggNOG" id="ENOG5032C58">
    <property type="taxonomic scope" value="Bacteria"/>
</dbReference>
<keyword evidence="2" id="KW-1133">Transmembrane helix</keyword>
<feature type="transmembrane region" description="Helical" evidence="2">
    <location>
        <begin position="217"/>
        <end position="241"/>
    </location>
</feature>
<evidence type="ECO:0000256" key="2">
    <source>
        <dbReference type="SAM" id="Phobius"/>
    </source>
</evidence>